<evidence type="ECO:0000256" key="2">
    <source>
        <dbReference type="ARBA" id="ARBA00023239"/>
    </source>
</evidence>
<comment type="similarity">
    <text evidence="1">Belongs to the thioester dehydratase family. FabZ subfamily.</text>
</comment>
<dbReference type="InterPro" id="IPR013114">
    <property type="entry name" value="FabA_FabZ"/>
</dbReference>
<reference evidence="5 6" key="1">
    <citation type="journal article" date="2019" name="Int. J. Syst. Evol. Microbiol.">
        <title>The Global Catalogue of Microorganisms (GCM) 10K type strain sequencing project: providing services to taxonomists for standard genome sequencing and annotation.</title>
        <authorList>
            <consortium name="The Broad Institute Genomics Platform"/>
            <consortium name="The Broad Institute Genome Sequencing Center for Infectious Disease"/>
            <person name="Wu L."/>
            <person name="Ma J."/>
        </authorList>
    </citation>
    <scope>NUCLEOTIDE SEQUENCE [LARGE SCALE GENOMIC DNA]</scope>
    <source>
        <strain evidence="5 6">JCM 6307</strain>
    </source>
</reference>
<keyword evidence="2" id="KW-0456">Lyase</keyword>
<name>A0ABN3LVL1_9ACTN</name>
<evidence type="ECO:0000313" key="6">
    <source>
        <dbReference type="Proteomes" id="UP001501358"/>
    </source>
</evidence>
<sequence length="327" mass="33971">MSRRFAAPLTAVDRVGTCTATRVEAVKEIVADDPYLVGHYPDFTIYPGVFTLESVHQAVRLWAREHRGGHATADLVRIDSLSFAAPLLPGDTLHIGCDVAEDADDPHLVRVRARCTRGDGTLAARATLGLRIREEGDPAPAPGAVPAAGTAPAPGGTRAPGAAPVADHAPVLDHAAVRRVLPHRHPVLLVDEVAELVPGEHVVATKAVAGSEPCYADLAEDLPGSAYAYPASLLVESFGQSGAVLWLRTAEAAGTPVRGTLVFGSARDVSITGSARPGQVLRHVVRIDRTIGDNVLMEGEIWAGGERIATVGSVLAAVRGGLSAAAP</sequence>
<comment type="caution">
    <text evidence="5">The sequence shown here is derived from an EMBL/GenBank/DDBJ whole genome shotgun (WGS) entry which is preliminary data.</text>
</comment>
<dbReference type="Proteomes" id="UP001501358">
    <property type="component" value="Unassembled WGS sequence"/>
</dbReference>
<evidence type="ECO:0000259" key="4">
    <source>
        <dbReference type="Pfam" id="PF22818"/>
    </source>
</evidence>
<feature type="compositionally biased region" description="Low complexity" evidence="3">
    <location>
        <begin position="142"/>
        <end position="163"/>
    </location>
</feature>
<dbReference type="InterPro" id="IPR029069">
    <property type="entry name" value="HotDog_dom_sf"/>
</dbReference>
<evidence type="ECO:0000256" key="3">
    <source>
        <dbReference type="SAM" id="MobiDB-lite"/>
    </source>
</evidence>
<feature type="domain" description="ApeI dehydratase-like" evidence="4">
    <location>
        <begin position="20"/>
        <end position="103"/>
    </location>
</feature>
<dbReference type="Pfam" id="PF07977">
    <property type="entry name" value="FabA"/>
    <property type="match status" value="1"/>
</dbReference>
<dbReference type="SUPFAM" id="SSF54637">
    <property type="entry name" value="Thioesterase/thiol ester dehydrase-isomerase"/>
    <property type="match status" value="2"/>
</dbReference>
<dbReference type="Gene3D" id="3.10.129.10">
    <property type="entry name" value="Hotdog Thioesterase"/>
    <property type="match status" value="2"/>
</dbReference>
<dbReference type="Pfam" id="PF22818">
    <property type="entry name" value="ApeI-like"/>
    <property type="match status" value="1"/>
</dbReference>
<gene>
    <name evidence="5" type="ORF">GCM10010406_27400</name>
</gene>
<organism evidence="5 6">
    <name type="scientific">Streptomyces thermolineatus</name>
    <dbReference type="NCBI Taxonomy" id="44033"/>
    <lineage>
        <taxon>Bacteria</taxon>
        <taxon>Bacillati</taxon>
        <taxon>Actinomycetota</taxon>
        <taxon>Actinomycetes</taxon>
        <taxon>Kitasatosporales</taxon>
        <taxon>Streptomycetaceae</taxon>
        <taxon>Streptomyces</taxon>
    </lineage>
</organism>
<dbReference type="RefSeq" id="WP_344383465.1">
    <property type="nucleotide sequence ID" value="NZ_BAAATA010000013.1"/>
</dbReference>
<dbReference type="PANTHER" id="PTHR30272:SF1">
    <property type="entry name" value="3-HYDROXYACYL-[ACYL-CARRIER-PROTEIN] DEHYDRATASE"/>
    <property type="match status" value="1"/>
</dbReference>
<evidence type="ECO:0000256" key="1">
    <source>
        <dbReference type="ARBA" id="ARBA00009174"/>
    </source>
</evidence>
<dbReference type="EMBL" id="BAAATA010000013">
    <property type="protein sequence ID" value="GAA2489751.1"/>
    <property type="molecule type" value="Genomic_DNA"/>
</dbReference>
<dbReference type="PANTHER" id="PTHR30272">
    <property type="entry name" value="3-HYDROXYACYL-[ACYL-CARRIER-PROTEIN] DEHYDRATASE"/>
    <property type="match status" value="1"/>
</dbReference>
<feature type="region of interest" description="Disordered" evidence="3">
    <location>
        <begin position="134"/>
        <end position="163"/>
    </location>
</feature>
<proteinExistence type="inferred from homology"/>
<keyword evidence="6" id="KW-1185">Reference proteome</keyword>
<dbReference type="InterPro" id="IPR054545">
    <property type="entry name" value="ApeI-like"/>
</dbReference>
<evidence type="ECO:0000313" key="5">
    <source>
        <dbReference type="EMBL" id="GAA2489751.1"/>
    </source>
</evidence>
<protein>
    <recommendedName>
        <fullName evidence="4">ApeI dehydratase-like domain-containing protein</fullName>
    </recommendedName>
</protein>
<accession>A0ABN3LVL1</accession>